<dbReference type="EMBL" id="FONW01000007">
    <property type="protein sequence ID" value="SFF49021.1"/>
    <property type="molecule type" value="Genomic_DNA"/>
</dbReference>
<dbReference type="Proteomes" id="UP000198964">
    <property type="component" value="Unassembled WGS sequence"/>
</dbReference>
<dbReference type="STRING" id="655355.SAMN05216283_107173"/>
<accession>A0A1I2J8G6</accession>
<sequence length="50" mass="6016">MYDSLKSKNLTIYYYIDRIKIPQKVVLEGKESADIVIFAKPFLWHKKRID</sequence>
<name>A0A1I2J8G6_9BACT</name>
<proteinExistence type="predicted"/>
<protein>
    <submittedName>
        <fullName evidence="1">Uncharacterized protein</fullName>
    </submittedName>
</protein>
<keyword evidence="2" id="KW-1185">Reference proteome</keyword>
<organism evidence="1 2">
    <name type="scientific">Sunxiuqinia elliptica</name>
    <dbReference type="NCBI Taxonomy" id="655355"/>
    <lineage>
        <taxon>Bacteria</taxon>
        <taxon>Pseudomonadati</taxon>
        <taxon>Bacteroidota</taxon>
        <taxon>Bacteroidia</taxon>
        <taxon>Marinilabiliales</taxon>
        <taxon>Prolixibacteraceae</taxon>
        <taxon>Sunxiuqinia</taxon>
    </lineage>
</organism>
<gene>
    <name evidence="1" type="ORF">SAMN05216283_107173</name>
</gene>
<dbReference type="AlphaFoldDB" id="A0A1I2J8G6"/>
<evidence type="ECO:0000313" key="1">
    <source>
        <dbReference type="EMBL" id="SFF49021.1"/>
    </source>
</evidence>
<reference evidence="1 2" key="1">
    <citation type="submission" date="2016-10" db="EMBL/GenBank/DDBJ databases">
        <authorList>
            <person name="de Groot N.N."/>
        </authorList>
    </citation>
    <scope>NUCLEOTIDE SEQUENCE [LARGE SCALE GENOMIC DNA]</scope>
    <source>
        <strain evidence="1 2">CGMCC 1.9156</strain>
    </source>
</reference>
<evidence type="ECO:0000313" key="2">
    <source>
        <dbReference type="Proteomes" id="UP000198964"/>
    </source>
</evidence>